<keyword evidence="13" id="KW-1185">Reference proteome</keyword>
<evidence type="ECO:0000256" key="1">
    <source>
        <dbReference type="ARBA" id="ARBA00004141"/>
    </source>
</evidence>
<comment type="similarity">
    <text evidence="2">Belongs to the ABC transporter superfamily. ABCG family. Eye pigment precursor importer (TC 3.A.1.204) subfamily.</text>
</comment>
<dbReference type="PROSITE" id="PS00211">
    <property type="entry name" value="ABC_TRANSPORTER_1"/>
    <property type="match status" value="1"/>
</dbReference>
<dbReference type="InterPro" id="IPR017871">
    <property type="entry name" value="ABC_transporter-like_CS"/>
</dbReference>
<dbReference type="PROSITE" id="PS50893">
    <property type="entry name" value="ABC_TRANSPORTER_2"/>
    <property type="match status" value="1"/>
</dbReference>
<dbReference type="Pfam" id="PF01061">
    <property type="entry name" value="ABC2_membrane"/>
    <property type="match status" value="1"/>
</dbReference>
<feature type="transmembrane region" description="Helical" evidence="10">
    <location>
        <begin position="444"/>
        <end position="463"/>
    </location>
</feature>
<sequence>MAIMGASGAGKTTLLNVLTNRNLRLLNVEGQVLVNGQSVGESIIRLSAYVQQDDLFIETLTVREHLIFQACLRMDKHLNYDERMKRVEEVMQELSLTKCADTIIGAAGVIKGISGGEAKRLAFAAELLTKPALMFCDEPTSGLDSFISRSLVSVLRDMARGGRTIICTIHQPSSDVFELFDDLLLMAEGRVAYRGKASMALDFFSRVGLKCPINYNPADFYVQNLAIAPGRENESREKVAAIVSQFAREDVEIEKSDSLSYSEPMPHIRETSRYKASWISQFRTVFWRSVLNLRRDVVLLKVRLIQAVAMGLLIGLIFLQQDMDQKGVMNINGALFLLLVNVSFNNMYTVINAFTVEEPIFLREHWNGMYRADVYFLSKTIAEAPLLMFMTSILVSIVYWLAGFRPDFTAFLITLAIFNLAAHAAASFGYMISCISTGLNVAPSIASPFILPFVIFGGFYLNVDSVPKYFVWLKYISMFYYGNEALLINQWAPVTNLTCSSESCMPDGKAVLSNFHFNEEHLLRNISIIGVLLVVFRTLAFLGLLIKSAKRT</sequence>
<dbReference type="SUPFAM" id="SSF52540">
    <property type="entry name" value="P-loop containing nucleoside triphosphate hydrolases"/>
    <property type="match status" value="1"/>
</dbReference>
<evidence type="ECO:0000256" key="9">
    <source>
        <dbReference type="ARBA" id="ARBA00039188"/>
    </source>
</evidence>
<evidence type="ECO:0000256" key="4">
    <source>
        <dbReference type="ARBA" id="ARBA00022692"/>
    </source>
</evidence>
<name>A0A8X6LB50_TRICU</name>
<keyword evidence="8 10" id="KW-0472">Membrane</keyword>
<feature type="transmembrane region" description="Helical" evidence="10">
    <location>
        <begin position="526"/>
        <end position="546"/>
    </location>
</feature>
<dbReference type="Pfam" id="PF00005">
    <property type="entry name" value="ABC_tran"/>
    <property type="match status" value="1"/>
</dbReference>
<evidence type="ECO:0000259" key="11">
    <source>
        <dbReference type="PROSITE" id="PS50893"/>
    </source>
</evidence>
<feature type="transmembrane region" description="Helical" evidence="10">
    <location>
        <begin position="376"/>
        <end position="402"/>
    </location>
</feature>
<organism evidence="12 13">
    <name type="scientific">Trichonephila clavata</name>
    <name type="common">Joro spider</name>
    <name type="synonym">Nephila clavata</name>
    <dbReference type="NCBI Taxonomy" id="2740835"/>
    <lineage>
        <taxon>Eukaryota</taxon>
        <taxon>Metazoa</taxon>
        <taxon>Ecdysozoa</taxon>
        <taxon>Arthropoda</taxon>
        <taxon>Chelicerata</taxon>
        <taxon>Arachnida</taxon>
        <taxon>Araneae</taxon>
        <taxon>Araneomorphae</taxon>
        <taxon>Entelegynae</taxon>
        <taxon>Araneoidea</taxon>
        <taxon>Nephilidae</taxon>
        <taxon>Trichonephila</taxon>
    </lineage>
</organism>
<evidence type="ECO:0000256" key="2">
    <source>
        <dbReference type="ARBA" id="ARBA00005814"/>
    </source>
</evidence>
<dbReference type="GO" id="GO:0016887">
    <property type="term" value="F:ATP hydrolysis activity"/>
    <property type="evidence" value="ECO:0007669"/>
    <property type="project" value="InterPro"/>
</dbReference>
<dbReference type="InterPro" id="IPR013525">
    <property type="entry name" value="ABC2_TM"/>
</dbReference>
<keyword evidence="3" id="KW-0813">Transport</keyword>
<feature type="transmembrane region" description="Helical" evidence="10">
    <location>
        <begin position="408"/>
        <end position="432"/>
    </location>
</feature>
<evidence type="ECO:0000313" key="13">
    <source>
        <dbReference type="Proteomes" id="UP000887116"/>
    </source>
</evidence>
<keyword evidence="5" id="KW-0547">Nucleotide-binding</keyword>
<protein>
    <recommendedName>
        <fullName evidence="9">Protein white</fullName>
    </recommendedName>
</protein>
<dbReference type="InterPro" id="IPR027417">
    <property type="entry name" value="P-loop_NTPase"/>
</dbReference>
<dbReference type="InterPro" id="IPR003593">
    <property type="entry name" value="AAA+_ATPase"/>
</dbReference>
<evidence type="ECO:0000256" key="7">
    <source>
        <dbReference type="ARBA" id="ARBA00022989"/>
    </source>
</evidence>
<dbReference type="InterPro" id="IPR043926">
    <property type="entry name" value="ABCG_dom"/>
</dbReference>
<dbReference type="Pfam" id="PF19055">
    <property type="entry name" value="ABC2_membrane_7"/>
    <property type="match status" value="1"/>
</dbReference>
<evidence type="ECO:0000256" key="8">
    <source>
        <dbReference type="ARBA" id="ARBA00023136"/>
    </source>
</evidence>
<keyword evidence="4 10" id="KW-0812">Transmembrane</keyword>
<comment type="subcellular location">
    <subcellularLocation>
        <location evidence="1">Membrane</location>
        <topology evidence="1">Multi-pass membrane protein</topology>
    </subcellularLocation>
</comment>
<dbReference type="Proteomes" id="UP000887116">
    <property type="component" value="Unassembled WGS sequence"/>
</dbReference>
<evidence type="ECO:0000256" key="3">
    <source>
        <dbReference type="ARBA" id="ARBA00022448"/>
    </source>
</evidence>
<dbReference type="GO" id="GO:0005886">
    <property type="term" value="C:plasma membrane"/>
    <property type="evidence" value="ECO:0007669"/>
    <property type="project" value="TreeGrafter"/>
</dbReference>
<dbReference type="OrthoDB" id="6417573at2759"/>
<dbReference type="GO" id="GO:0005524">
    <property type="term" value="F:ATP binding"/>
    <property type="evidence" value="ECO:0007669"/>
    <property type="project" value="UniProtKB-KW"/>
</dbReference>
<keyword evidence="7 10" id="KW-1133">Transmembrane helix</keyword>
<keyword evidence="6" id="KW-0067">ATP-binding</keyword>
<feature type="transmembrane region" description="Helical" evidence="10">
    <location>
        <begin position="298"/>
        <end position="319"/>
    </location>
</feature>
<feature type="domain" description="ABC transporter" evidence="11">
    <location>
        <begin position="1"/>
        <end position="213"/>
    </location>
</feature>
<comment type="caution">
    <text evidence="12">The sequence shown here is derived from an EMBL/GenBank/DDBJ whole genome shotgun (WGS) entry which is preliminary data.</text>
</comment>
<evidence type="ECO:0000313" key="12">
    <source>
        <dbReference type="EMBL" id="GFR02097.1"/>
    </source>
</evidence>
<dbReference type="Gene3D" id="3.40.50.300">
    <property type="entry name" value="P-loop containing nucleotide triphosphate hydrolases"/>
    <property type="match status" value="1"/>
</dbReference>
<dbReference type="PANTHER" id="PTHR48041">
    <property type="entry name" value="ABC TRANSPORTER G FAMILY MEMBER 28"/>
    <property type="match status" value="1"/>
</dbReference>
<feature type="transmembrane region" description="Helical" evidence="10">
    <location>
        <begin position="331"/>
        <end position="355"/>
    </location>
</feature>
<evidence type="ECO:0000256" key="5">
    <source>
        <dbReference type="ARBA" id="ARBA00022741"/>
    </source>
</evidence>
<dbReference type="AlphaFoldDB" id="A0A8X6LB50"/>
<dbReference type="SMART" id="SM00382">
    <property type="entry name" value="AAA"/>
    <property type="match status" value="1"/>
</dbReference>
<accession>A0A8X6LB50</accession>
<reference evidence="12" key="1">
    <citation type="submission" date="2020-07" db="EMBL/GenBank/DDBJ databases">
        <title>Multicomponent nature underlies the extraordinary mechanical properties of spider dragline silk.</title>
        <authorList>
            <person name="Kono N."/>
            <person name="Nakamura H."/>
            <person name="Mori M."/>
            <person name="Yoshida Y."/>
            <person name="Ohtoshi R."/>
            <person name="Malay A.D."/>
            <person name="Moran D.A.P."/>
            <person name="Tomita M."/>
            <person name="Numata K."/>
            <person name="Arakawa K."/>
        </authorList>
    </citation>
    <scope>NUCLEOTIDE SEQUENCE</scope>
</reference>
<proteinExistence type="inferred from homology"/>
<gene>
    <name evidence="12" type="ORF">TNCT_296251</name>
</gene>
<dbReference type="InterPro" id="IPR003439">
    <property type="entry name" value="ABC_transporter-like_ATP-bd"/>
</dbReference>
<dbReference type="InterPro" id="IPR050352">
    <property type="entry name" value="ABCG_transporters"/>
</dbReference>
<evidence type="ECO:0000256" key="6">
    <source>
        <dbReference type="ARBA" id="ARBA00022840"/>
    </source>
</evidence>
<dbReference type="PANTHER" id="PTHR48041:SF129">
    <property type="entry name" value="PROTEIN WHITE"/>
    <property type="match status" value="1"/>
</dbReference>
<dbReference type="GO" id="GO:0140359">
    <property type="term" value="F:ABC-type transporter activity"/>
    <property type="evidence" value="ECO:0007669"/>
    <property type="project" value="InterPro"/>
</dbReference>
<dbReference type="GO" id="GO:0030659">
    <property type="term" value="C:cytoplasmic vesicle membrane"/>
    <property type="evidence" value="ECO:0007669"/>
    <property type="project" value="TreeGrafter"/>
</dbReference>
<evidence type="ECO:0000256" key="10">
    <source>
        <dbReference type="SAM" id="Phobius"/>
    </source>
</evidence>
<dbReference type="EMBL" id="BMAO01035211">
    <property type="protein sequence ID" value="GFR02097.1"/>
    <property type="molecule type" value="Genomic_DNA"/>
</dbReference>